<dbReference type="AlphaFoldDB" id="A0A556UZ34"/>
<organism evidence="1 2">
    <name type="scientific">Bagarius yarrelli</name>
    <name type="common">Goonch</name>
    <name type="synonym">Bagrus yarrelli</name>
    <dbReference type="NCBI Taxonomy" id="175774"/>
    <lineage>
        <taxon>Eukaryota</taxon>
        <taxon>Metazoa</taxon>
        <taxon>Chordata</taxon>
        <taxon>Craniata</taxon>
        <taxon>Vertebrata</taxon>
        <taxon>Euteleostomi</taxon>
        <taxon>Actinopterygii</taxon>
        <taxon>Neopterygii</taxon>
        <taxon>Teleostei</taxon>
        <taxon>Ostariophysi</taxon>
        <taxon>Siluriformes</taxon>
        <taxon>Sisoridae</taxon>
        <taxon>Sisorinae</taxon>
        <taxon>Bagarius</taxon>
    </lineage>
</organism>
<dbReference type="Proteomes" id="UP000319801">
    <property type="component" value="Unassembled WGS sequence"/>
</dbReference>
<evidence type="ECO:0000313" key="1">
    <source>
        <dbReference type="EMBL" id="TSP90521.1"/>
    </source>
</evidence>
<evidence type="ECO:0000313" key="2">
    <source>
        <dbReference type="Proteomes" id="UP000319801"/>
    </source>
</evidence>
<accession>A0A556UZ34</accession>
<sequence length="100" mass="10776">MCMGAPRSEVEVKQDEINQRCTVEADLAHNEAVGAAGAKDRAVWPGSQAHVNLGWVEVLPSLFLSPCMSTFSFLEVTGSVTSLRPRLVLRYTSVCLSPVG</sequence>
<proteinExistence type="predicted"/>
<dbReference type="EMBL" id="VCAZ01000080">
    <property type="protein sequence ID" value="TSP90521.1"/>
    <property type="molecule type" value="Genomic_DNA"/>
</dbReference>
<keyword evidence="2" id="KW-1185">Reference proteome</keyword>
<name>A0A556UZ34_BAGYA</name>
<reference evidence="1 2" key="1">
    <citation type="journal article" date="2019" name="Genome Biol. Evol.">
        <title>Whole-Genome Sequencing of the Giant Devil Catfish, Bagarius yarrelli.</title>
        <authorList>
            <person name="Jiang W."/>
            <person name="Lv Y."/>
            <person name="Cheng L."/>
            <person name="Yang K."/>
            <person name="Chao B."/>
            <person name="Wang X."/>
            <person name="Li Y."/>
            <person name="Pan X."/>
            <person name="You X."/>
            <person name="Zhang Y."/>
            <person name="Yang J."/>
            <person name="Li J."/>
            <person name="Zhang X."/>
            <person name="Liu S."/>
            <person name="Sun C."/>
            <person name="Yang J."/>
            <person name="Shi Q."/>
        </authorList>
    </citation>
    <scope>NUCLEOTIDE SEQUENCE [LARGE SCALE GENOMIC DNA]</scope>
    <source>
        <strain evidence="1">JWS20170419001</strain>
        <tissue evidence="1">Muscle</tissue>
    </source>
</reference>
<protein>
    <submittedName>
        <fullName evidence="1">Uncharacterized protein</fullName>
    </submittedName>
</protein>
<comment type="caution">
    <text evidence="1">The sequence shown here is derived from an EMBL/GenBank/DDBJ whole genome shotgun (WGS) entry which is preliminary data.</text>
</comment>
<gene>
    <name evidence="1" type="ORF">Baya_11073</name>
</gene>